<dbReference type="Proteomes" id="UP001157006">
    <property type="component" value="Chromosome 5"/>
</dbReference>
<accession>A0AAV1AS48</accession>
<evidence type="ECO:0000313" key="2">
    <source>
        <dbReference type="Proteomes" id="UP001157006"/>
    </source>
</evidence>
<evidence type="ECO:0000313" key="1">
    <source>
        <dbReference type="EMBL" id="CAI8612048.1"/>
    </source>
</evidence>
<keyword evidence="2" id="KW-1185">Reference proteome</keyword>
<dbReference type="AlphaFoldDB" id="A0AAV1AS48"/>
<name>A0AAV1AS48_VICFA</name>
<dbReference type="PANTHER" id="PTHR33710:SF71">
    <property type="entry name" value="ENDONUCLEASE_EXONUCLEASE_PHOSPHATASE DOMAIN-CONTAINING PROTEIN"/>
    <property type="match status" value="1"/>
</dbReference>
<protein>
    <submittedName>
        <fullName evidence="1">Uncharacterized protein</fullName>
    </submittedName>
</protein>
<organism evidence="1 2">
    <name type="scientific">Vicia faba</name>
    <name type="common">Broad bean</name>
    <name type="synonym">Faba vulgaris</name>
    <dbReference type="NCBI Taxonomy" id="3906"/>
    <lineage>
        <taxon>Eukaryota</taxon>
        <taxon>Viridiplantae</taxon>
        <taxon>Streptophyta</taxon>
        <taxon>Embryophyta</taxon>
        <taxon>Tracheophyta</taxon>
        <taxon>Spermatophyta</taxon>
        <taxon>Magnoliopsida</taxon>
        <taxon>eudicotyledons</taxon>
        <taxon>Gunneridae</taxon>
        <taxon>Pentapetalae</taxon>
        <taxon>rosids</taxon>
        <taxon>fabids</taxon>
        <taxon>Fabales</taxon>
        <taxon>Fabaceae</taxon>
        <taxon>Papilionoideae</taxon>
        <taxon>50 kb inversion clade</taxon>
        <taxon>NPAAA clade</taxon>
        <taxon>Hologalegina</taxon>
        <taxon>IRL clade</taxon>
        <taxon>Fabeae</taxon>
        <taxon>Vicia</taxon>
    </lineage>
</organism>
<gene>
    <name evidence="1" type="ORF">VFH_V014920</name>
</gene>
<proteinExistence type="predicted"/>
<reference evidence="1 2" key="1">
    <citation type="submission" date="2023-01" db="EMBL/GenBank/DDBJ databases">
        <authorList>
            <person name="Kreplak J."/>
        </authorList>
    </citation>
    <scope>NUCLEOTIDE SEQUENCE [LARGE SCALE GENOMIC DNA]</scope>
</reference>
<sequence length="216" mass="25746">MDVYGLQDHGFEGYPFTWTNGRRNEDNIQGWLDKSLAKESFFNRFSPIRVSHLARYGCDHATTGIQLESDNDSKNRKRPYIFRFEELWCKDPACENLVAQFWNNSTKIGFQKLEAMKELDDTFKDYRSNNVRKEICRIENLLKEDIKWDTDRSKIEAYKALERQKDNLLQMEEIAWRQRSRVMWLNHGDQNTKFFHGKVSQRRKTNTNCKLSDLTG</sequence>
<dbReference type="EMBL" id="OX451740">
    <property type="protein sequence ID" value="CAI8612048.1"/>
    <property type="molecule type" value="Genomic_DNA"/>
</dbReference>
<dbReference type="PANTHER" id="PTHR33710">
    <property type="entry name" value="BNAC02G09200D PROTEIN"/>
    <property type="match status" value="1"/>
</dbReference>